<dbReference type="GO" id="GO:0016887">
    <property type="term" value="F:ATP hydrolysis activity"/>
    <property type="evidence" value="ECO:0007669"/>
    <property type="project" value="InterPro"/>
</dbReference>
<dbReference type="Pfam" id="PF04304">
    <property type="entry name" value="DUF454"/>
    <property type="match status" value="1"/>
</dbReference>
<dbReference type="Gene3D" id="3.40.50.300">
    <property type="entry name" value="P-loop containing nucleotide triphosphate hydrolases"/>
    <property type="match status" value="1"/>
</dbReference>
<dbReference type="PANTHER" id="PTHR24221:SF654">
    <property type="entry name" value="ATP-BINDING CASSETTE SUB-FAMILY B MEMBER 6"/>
    <property type="match status" value="1"/>
</dbReference>
<keyword evidence="6 12" id="KW-0067">ATP-binding</keyword>
<evidence type="ECO:0000256" key="3">
    <source>
        <dbReference type="ARBA" id="ARBA00022475"/>
    </source>
</evidence>
<dbReference type="InterPro" id="IPR003593">
    <property type="entry name" value="AAA+_ATPase"/>
</dbReference>
<evidence type="ECO:0000256" key="6">
    <source>
        <dbReference type="ARBA" id="ARBA00022840"/>
    </source>
</evidence>
<dbReference type="Gene3D" id="1.20.1560.10">
    <property type="entry name" value="ABC transporter type 1, transmembrane domain"/>
    <property type="match status" value="1"/>
</dbReference>
<dbReference type="OrthoDB" id="9762778at2"/>
<feature type="transmembrane region" description="Helical" evidence="9">
    <location>
        <begin position="262"/>
        <end position="279"/>
    </location>
</feature>
<protein>
    <submittedName>
        <fullName evidence="12">ATP-binding cassette, subfamily C</fullName>
    </submittedName>
</protein>
<dbReference type="EMBL" id="FQXV01000003">
    <property type="protein sequence ID" value="SHH88297.1"/>
    <property type="molecule type" value="Genomic_DNA"/>
</dbReference>
<proteinExistence type="predicted"/>
<keyword evidence="2" id="KW-0813">Transport</keyword>
<dbReference type="RefSeq" id="WP_073076977.1">
    <property type="nucleotide sequence ID" value="NZ_FQXV01000003.1"/>
</dbReference>
<dbReference type="PROSITE" id="PS50929">
    <property type="entry name" value="ABC_TM1F"/>
    <property type="match status" value="1"/>
</dbReference>
<evidence type="ECO:0000256" key="2">
    <source>
        <dbReference type="ARBA" id="ARBA00022448"/>
    </source>
</evidence>
<dbReference type="Proteomes" id="UP000183995">
    <property type="component" value="Unassembled WGS sequence"/>
</dbReference>
<keyword evidence="3" id="KW-1003">Cell membrane</keyword>
<dbReference type="FunFam" id="3.40.50.300:FF:000854">
    <property type="entry name" value="Multidrug ABC transporter ATP-binding protein"/>
    <property type="match status" value="1"/>
</dbReference>
<evidence type="ECO:0000256" key="4">
    <source>
        <dbReference type="ARBA" id="ARBA00022692"/>
    </source>
</evidence>
<accession>A0A1M5WLC6</accession>
<feature type="transmembrane region" description="Helical" evidence="9">
    <location>
        <begin position="147"/>
        <end position="168"/>
    </location>
</feature>
<dbReference type="InterPro" id="IPR011527">
    <property type="entry name" value="ABC1_TM_dom"/>
</dbReference>
<dbReference type="GO" id="GO:0005886">
    <property type="term" value="C:plasma membrane"/>
    <property type="evidence" value="ECO:0007669"/>
    <property type="project" value="UniProtKB-SubCell"/>
</dbReference>
<evidence type="ECO:0000256" key="8">
    <source>
        <dbReference type="ARBA" id="ARBA00023136"/>
    </source>
</evidence>
<feature type="domain" description="ABC transporter" evidence="10">
    <location>
        <begin position="455"/>
        <end position="689"/>
    </location>
</feature>
<name>A0A1M5WLC6_9FIRM</name>
<feature type="transmembrane region" description="Helical" evidence="9">
    <location>
        <begin position="174"/>
        <end position="197"/>
    </location>
</feature>
<dbReference type="InterPro" id="IPR007401">
    <property type="entry name" value="DUF454"/>
</dbReference>
<feature type="transmembrane region" description="Helical" evidence="9">
    <location>
        <begin position="365"/>
        <end position="385"/>
    </location>
</feature>
<feature type="transmembrane region" description="Helical" evidence="9">
    <location>
        <begin position="285"/>
        <end position="305"/>
    </location>
</feature>
<keyword evidence="13" id="KW-1185">Reference proteome</keyword>
<evidence type="ECO:0000259" key="10">
    <source>
        <dbReference type="PROSITE" id="PS50893"/>
    </source>
</evidence>
<dbReference type="PROSITE" id="PS00211">
    <property type="entry name" value="ABC_TRANSPORTER_1"/>
    <property type="match status" value="1"/>
</dbReference>
<evidence type="ECO:0000256" key="7">
    <source>
        <dbReference type="ARBA" id="ARBA00022989"/>
    </source>
</evidence>
<keyword evidence="5" id="KW-0547">Nucleotide-binding</keyword>
<keyword evidence="8 9" id="KW-0472">Membrane</keyword>
<keyword evidence="4 9" id="KW-0812">Transmembrane</keyword>
<feature type="transmembrane region" description="Helical" evidence="9">
    <location>
        <begin position="71"/>
        <end position="91"/>
    </location>
</feature>
<dbReference type="GO" id="GO:0140359">
    <property type="term" value="F:ABC-type transporter activity"/>
    <property type="evidence" value="ECO:0007669"/>
    <property type="project" value="InterPro"/>
</dbReference>
<gene>
    <name evidence="12" type="ORF">SAMN02745823_01346</name>
</gene>
<dbReference type="InterPro" id="IPR039421">
    <property type="entry name" value="Type_1_exporter"/>
</dbReference>
<dbReference type="InterPro" id="IPR017871">
    <property type="entry name" value="ABC_transporter-like_CS"/>
</dbReference>
<dbReference type="PROSITE" id="PS50893">
    <property type="entry name" value="ABC_TRANSPORTER_2"/>
    <property type="match status" value="1"/>
</dbReference>
<sequence length="705" mass="76913">MAKAIYITLGFLFLFLGAIGVVLPFLPTTPFLLAAAFCFARGSARFHRWFTETKLYRKYLGDYVKKRAMTTAAKLKVLASVTALLALGGFLTHSLHARIAMGVVLLGHYYYFLFRMKTIQPEKPASARKRLWDLIGGARKDVALTVLFRWLALLGSIAATASFAYLLQKGFAQVFSPAVLLIPALVFAAAIAFRFFCIRLGTEFSRRTSAKVKKTLRAQIYDKLLSLGLSYREKTSTAAVAQMSVEGVEQLQVYLSGFLPQLFYSVLAPVTLFCLFALFNLRVAAILLALVPLIPLCMLLIGKIAGKLMKKHWGQYTDLGRGFLESLQGLTTLKIYNADEKRHEAMNASAEGFRKITMKVLRMQLGSVTVMDLIAYGGTALGVWAALSEVSAGNMQLWGGVLVILLSSEFFLPLRLLGSFFHSSMNGLAAAEDIFSLLDSPEPEQKTDAAEAFDIRLTACGFAYEPGRSALQELSLTLPAGSFVSVIGESGCGKSTLANILSGTLQSYTGSVLLGGAELSGMSGESIRRRIALVEHNSYIFKGTVADNLSMGCPGASDKAMWDALHKAGLDEFVIAEGGLGMPLREGGSNLSGGQRQRLAMARVLLYDADVYIFDEATSNMDAESEAWIMETLYALSESGKTVILITHRMALARRSPRILVMRDGAVAGIGTHDALYRENPYYAGLFDVQHSLEHFEETTEGVLC</sequence>
<dbReference type="PANTHER" id="PTHR24221">
    <property type="entry name" value="ATP-BINDING CASSETTE SUB-FAMILY B"/>
    <property type="match status" value="1"/>
</dbReference>
<feature type="transmembrane region" description="Helical" evidence="9">
    <location>
        <begin position="397"/>
        <end position="417"/>
    </location>
</feature>
<dbReference type="AlphaFoldDB" id="A0A1M5WLC6"/>
<reference evidence="12 13" key="1">
    <citation type="submission" date="2016-11" db="EMBL/GenBank/DDBJ databases">
        <authorList>
            <person name="Jaros S."/>
            <person name="Januszkiewicz K."/>
            <person name="Wedrychowicz H."/>
        </authorList>
    </citation>
    <scope>NUCLEOTIDE SEQUENCE [LARGE SCALE GENOMIC DNA]</scope>
    <source>
        <strain evidence="12 13">DSM 10068</strain>
    </source>
</reference>
<organism evidence="12 13">
    <name type="scientific">Sporobacter termitidis DSM 10068</name>
    <dbReference type="NCBI Taxonomy" id="1123282"/>
    <lineage>
        <taxon>Bacteria</taxon>
        <taxon>Bacillati</taxon>
        <taxon>Bacillota</taxon>
        <taxon>Clostridia</taxon>
        <taxon>Eubacteriales</taxon>
        <taxon>Oscillospiraceae</taxon>
        <taxon>Sporobacter</taxon>
    </lineage>
</organism>
<keyword evidence="7 9" id="KW-1133">Transmembrane helix</keyword>
<dbReference type="Pfam" id="PF00664">
    <property type="entry name" value="ABC_membrane"/>
    <property type="match status" value="1"/>
</dbReference>
<feature type="domain" description="ABC transmembrane type-1" evidence="11">
    <location>
        <begin position="151"/>
        <end position="426"/>
    </location>
</feature>
<dbReference type="GO" id="GO:0034040">
    <property type="term" value="F:ATPase-coupled lipid transmembrane transporter activity"/>
    <property type="evidence" value="ECO:0007669"/>
    <property type="project" value="TreeGrafter"/>
</dbReference>
<feature type="transmembrane region" description="Helical" evidence="9">
    <location>
        <begin position="97"/>
        <end position="114"/>
    </location>
</feature>
<dbReference type="InterPro" id="IPR036640">
    <property type="entry name" value="ABC1_TM_sf"/>
</dbReference>
<dbReference type="CDD" id="cd18781">
    <property type="entry name" value="ABC_6TM_AarD_CydDC_like"/>
    <property type="match status" value="1"/>
</dbReference>
<evidence type="ECO:0000313" key="13">
    <source>
        <dbReference type="Proteomes" id="UP000183995"/>
    </source>
</evidence>
<evidence type="ECO:0000256" key="5">
    <source>
        <dbReference type="ARBA" id="ARBA00022741"/>
    </source>
</evidence>
<dbReference type="SUPFAM" id="SSF90123">
    <property type="entry name" value="ABC transporter transmembrane region"/>
    <property type="match status" value="1"/>
</dbReference>
<feature type="transmembrane region" description="Helical" evidence="9">
    <location>
        <begin position="5"/>
        <end position="25"/>
    </location>
</feature>
<comment type="subcellular location">
    <subcellularLocation>
        <location evidence="1">Cell membrane</location>
        <topology evidence="1">Multi-pass membrane protein</topology>
    </subcellularLocation>
</comment>
<dbReference type="Pfam" id="PF00005">
    <property type="entry name" value="ABC_tran"/>
    <property type="match status" value="1"/>
</dbReference>
<dbReference type="InterPro" id="IPR003439">
    <property type="entry name" value="ABC_transporter-like_ATP-bd"/>
</dbReference>
<dbReference type="InterPro" id="IPR027417">
    <property type="entry name" value="P-loop_NTPase"/>
</dbReference>
<dbReference type="SMART" id="SM00382">
    <property type="entry name" value="AAA"/>
    <property type="match status" value="1"/>
</dbReference>
<evidence type="ECO:0000259" key="11">
    <source>
        <dbReference type="PROSITE" id="PS50929"/>
    </source>
</evidence>
<evidence type="ECO:0000313" key="12">
    <source>
        <dbReference type="EMBL" id="SHH88297.1"/>
    </source>
</evidence>
<dbReference type="STRING" id="1123282.SAMN02745823_01346"/>
<evidence type="ECO:0000256" key="1">
    <source>
        <dbReference type="ARBA" id="ARBA00004651"/>
    </source>
</evidence>
<dbReference type="GO" id="GO:0005524">
    <property type="term" value="F:ATP binding"/>
    <property type="evidence" value="ECO:0007669"/>
    <property type="project" value="UniProtKB-KW"/>
</dbReference>
<evidence type="ECO:0000256" key="9">
    <source>
        <dbReference type="SAM" id="Phobius"/>
    </source>
</evidence>
<dbReference type="SUPFAM" id="SSF52540">
    <property type="entry name" value="P-loop containing nucleoside triphosphate hydrolases"/>
    <property type="match status" value="1"/>
</dbReference>